<proteinExistence type="predicted"/>
<evidence type="ECO:0000313" key="2">
    <source>
        <dbReference type="EMBL" id="MCO6046103.1"/>
    </source>
</evidence>
<feature type="transmembrane region" description="Helical" evidence="1">
    <location>
        <begin position="35"/>
        <end position="54"/>
    </location>
</feature>
<keyword evidence="1" id="KW-0812">Transmembrane</keyword>
<dbReference type="AlphaFoldDB" id="A0A9X2FDA7"/>
<sequence>MWAFLGCTGPLALVGFFLGYVGTFLAPAMPIGQRFATAGAMGALVFVAAALLCISDMRKQRAALDRVRRRLEGRQPMSDDRFAAALDNVDRDLAIEVRHALAKFLDVPAESIYPSDSPAEDLGGKDLEPQIHFSVVGQIIQDRAIAAGGFHSNSAYYDTMPRFIGEVDRAISEAMQDAS</sequence>
<keyword evidence="1" id="KW-1133">Transmembrane helix</keyword>
<reference evidence="2" key="1">
    <citation type="submission" date="2022-06" db="EMBL/GenBank/DDBJ databases">
        <title>Aeoliella straminimaris, a novel planctomycete from sediments.</title>
        <authorList>
            <person name="Vitorino I.R."/>
            <person name="Lage O.M."/>
        </authorList>
    </citation>
    <scope>NUCLEOTIDE SEQUENCE</scope>
    <source>
        <strain evidence="2">ICT_H6.2</strain>
    </source>
</reference>
<dbReference type="RefSeq" id="WP_252854213.1">
    <property type="nucleotide sequence ID" value="NZ_JAMXLR010000065.1"/>
</dbReference>
<protein>
    <submittedName>
        <fullName evidence="2">Uncharacterized protein</fullName>
    </submittedName>
</protein>
<keyword evidence="1" id="KW-0472">Membrane</keyword>
<dbReference type="Proteomes" id="UP001155241">
    <property type="component" value="Unassembled WGS sequence"/>
</dbReference>
<evidence type="ECO:0000256" key="1">
    <source>
        <dbReference type="SAM" id="Phobius"/>
    </source>
</evidence>
<gene>
    <name evidence="2" type="ORF">NG895_19560</name>
</gene>
<organism evidence="2 3">
    <name type="scientific">Aeoliella straminimaris</name>
    <dbReference type="NCBI Taxonomy" id="2954799"/>
    <lineage>
        <taxon>Bacteria</taxon>
        <taxon>Pseudomonadati</taxon>
        <taxon>Planctomycetota</taxon>
        <taxon>Planctomycetia</taxon>
        <taxon>Pirellulales</taxon>
        <taxon>Lacipirellulaceae</taxon>
        <taxon>Aeoliella</taxon>
    </lineage>
</organism>
<name>A0A9X2FDA7_9BACT</name>
<keyword evidence="3" id="KW-1185">Reference proteome</keyword>
<evidence type="ECO:0000313" key="3">
    <source>
        <dbReference type="Proteomes" id="UP001155241"/>
    </source>
</evidence>
<dbReference type="EMBL" id="JAMXLR010000065">
    <property type="protein sequence ID" value="MCO6046103.1"/>
    <property type="molecule type" value="Genomic_DNA"/>
</dbReference>
<comment type="caution">
    <text evidence="2">The sequence shown here is derived from an EMBL/GenBank/DDBJ whole genome shotgun (WGS) entry which is preliminary data.</text>
</comment>
<accession>A0A9X2FDA7</accession>